<evidence type="ECO:0000313" key="2">
    <source>
        <dbReference type="EMBL" id="SVD66244.1"/>
    </source>
</evidence>
<protein>
    <recommendedName>
        <fullName evidence="1">Transglycosylase SLT domain-containing protein</fullName>
    </recommendedName>
</protein>
<dbReference type="InterPro" id="IPR023346">
    <property type="entry name" value="Lysozyme-like_dom_sf"/>
</dbReference>
<dbReference type="PANTHER" id="PTHR37423">
    <property type="entry name" value="SOLUBLE LYTIC MUREIN TRANSGLYCOSYLASE-RELATED"/>
    <property type="match status" value="1"/>
</dbReference>
<reference evidence="2" key="1">
    <citation type="submission" date="2018-05" db="EMBL/GenBank/DDBJ databases">
        <authorList>
            <person name="Lanie J.A."/>
            <person name="Ng W.-L."/>
            <person name="Kazmierczak K.M."/>
            <person name="Andrzejewski T.M."/>
            <person name="Davidsen T.M."/>
            <person name="Wayne K.J."/>
            <person name="Tettelin H."/>
            <person name="Glass J.I."/>
            <person name="Rusch D."/>
            <person name="Podicherti R."/>
            <person name="Tsui H.-C.T."/>
            <person name="Winkler M.E."/>
        </authorList>
    </citation>
    <scope>NUCLEOTIDE SEQUENCE</scope>
</reference>
<sequence length="121" mass="13705">NPDARGSSGEYGLMQIQEIAANEWAAAVNNTNFRPEHLLNPQTNLLAGTWYLSKWSNRSPHTDNSQPFALAAYNAGPTKARRWAKDTNSSEEFIGRIGYQATKDYVLSVQKRTQHYRNSFK</sequence>
<evidence type="ECO:0000259" key="1">
    <source>
        <dbReference type="Pfam" id="PF01464"/>
    </source>
</evidence>
<feature type="domain" description="Transglycosylase SLT" evidence="1">
    <location>
        <begin position="1"/>
        <end position="91"/>
    </location>
</feature>
<organism evidence="2">
    <name type="scientific">marine metagenome</name>
    <dbReference type="NCBI Taxonomy" id="408172"/>
    <lineage>
        <taxon>unclassified sequences</taxon>
        <taxon>metagenomes</taxon>
        <taxon>ecological metagenomes</taxon>
    </lineage>
</organism>
<gene>
    <name evidence="2" type="ORF">METZ01_LOCUS419098</name>
</gene>
<name>A0A382X5U6_9ZZZZ</name>
<dbReference type="PANTHER" id="PTHR37423:SF2">
    <property type="entry name" value="MEMBRANE-BOUND LYTIC MUREIN TRANSGLYCOSYLASE C"/>
    <property type="match status" value="1"/>
</dbReference>
<dbReference type="Pfam" id="PF01464">
    <property type="entry name" value="SLT"/>
    <property type="match status" value="1"/>
</dbReference>
<proteinExistence type="predicted"/>
<dbReference type="AlphaFoldDB" id="A0A382X5U6"/>
<accession>A0A382X5U6</accession>
<dbReference type="EMBL" id="UINC01165064">
    <property type="protein sequence ID" value="SVD66244.1"/>
    <property type="molecule type" value="Genomic_DNA"/>
</dbReference>
<dbReference type="InterPro" id="IPR008258">
    <property type="entry name" value="Transglycosylase_SLT_dom_1"/>
</dbReference>
<dbReference type="SUPFAM" id="SSF53955">
    <property type="entry name" value="Lysozyme-like"/>
    <property type="match status" value="1"/>
</dbReference>
<dbReference type="Gene3D" id="1.10.530.10">
    <property type="match status" value="1"/>
</dbReference>
<feature type="non-terminal residue" evidence="2">
    <location>
        <position position="1"/>
    </location>
</feature>